<dbReference type="EMBL" id="KL596898">
    <property type="protein sequence ID" value="KER22449.1"/>
    <property type="molecule type" value="Genomic_DNA"/>
</dbReference>
<accession>A0A075A4V2</accession>
<dbReference type="KEGG" id="ovi:T265_09463"/>
<proteinExistence type="predicted"/>
<organism evidence="1 2">
    <name type="scientific">Opisthorchis viverrini</name>
    <name type="common">Southeast Asian liver fluke</name>
    <dbReference type="NCBI Taxonomy" id="6198"/>
    <lineage>
        <taxon>Eukaryota</taxon>
        <taxon>Metazoa</taxon>
        <taxon>Spiralia</taxon>
        <taxon>Lophotrochozoa</taxon>
        <taxon>Platyhelminthes</taxon>
        <taxon>Trematoda</taxon>
        <taxon>Digenea</taxon>
        <taxon>Opisthorchiida</taxon>
        <taxon>Opisthorchiata</taxon>
        <taxon>Opisthorchiidae</taxon>
        <taxon>Opisthorchis</taxon>
    </lineage>
</organism>
<name>A0A075A4V2_OPIVI</name>
<dbReference type="Proteomes" id="UP000054324">
    <property type="component" value="Unassembled WGS sequence"/>
</dbReference>
<dbReference type="AlphaFoldDB" id="A0A075A4V2"/>
<gene>
    <name evidence="1" type="ORF">T265_09463</name>
</gene>
<keyword evidence="2" id="KW-1185">Reference proteome</keyword>
<protein>
    <submittedName>
        <fullName evidence="1">Uncharacterized protein</fullName>
    </submittedName>
</protein>
<evidence type="ECO:0000313" key="1">
    <source>
        <dbReference type="EMBL" id="KER22449.1"/>
    </source>
</evidence>
<dbReference type="OrthoDB" id="6259343at2759"/>
<dbReference type="GeneID" id="20323632"/>
<evidence type="ECO:0000313" key="2">
    <source>
        <dbReference type="Proteomes" id="UP000054324"/>
    </source>
</evidence>
<reference evidence="1 2" key="1">
    <citation type="submission" date="2013-11" db="EMBL/GenBank/DDBJ databases">
        <title>Opisthorchis viverrini - life in the bile duct.</title>
        <authorList>
            <person name="Young N.D."/>
            <person name="Nagarajan N."/>
            <person name="Lin S.J."/>
            <person name="Korhonen P.K."/>
            <person name="Jex A.R."/>
            <person name="Hall R.S."/>
            <person name="Safavi-Hemami H."/>
            <person name="Kaewkong W."/>
            <person name="Bertrand D."/>
            <person name="Gao S."/>
            <person name="Seet Q."/>
            <person name="Wongkham S."/>
            <person name="Teh B.T."/>
            <person name="Wongkham C."/>
            <person name="Intapan P.M."/>
            <person name="Maleewong W."/>
            <person name="Yang X."/>
            <person name="Hu M."/>
            <person name="Wang Z."/>
            <person name="Hofmann A."/>
            <person name="Sternberg P.W."/>
            <person name="Tan P."/>
            <person name="Wang J."/>
            <person name="Gasser R.B."/>
        </authorList>
    </citation>
    <scope>NUCLEOTIDE SEQUENCE [LARGE SCALE GENOMIC DNA]</scope>
</reference>
<sequence length="73" mass="8803">MSRTPEGRNRSWAVEEFSATFYKSYGDLVGDEITSQIWEARSAFSNLRYLWRRRDISLSVEGRVFKRRQYEPY</sequence>
<dbReference type="RefSeq" id="XP_009173802.1">
    <property type="nucleotide sequence ID" value="XM_009175538.1"/>
</dbReference>
<dbReference type="CTD" id="20323632"/>